<accession>A0A7S3ANG9</accession>
<keyword evidence="4" id="KW-0808">Transferase</keyword>
<evidence type="ECO:0000256" key="8">
    <source>
        <dbReference type="ARBA" id="ARBA00023034"/>
    </source>
</evidence>
<protein>
    <submittedName>
        <fullName evidence="11">Uncharacterized protein</fullName>
    </submittedName>
</protein>
<organism evidence="11">
    <name type="scientific">Haptolina ericina</name>
    <dbReference type="NCBI Taxonomy" id="156174"/>
    <lineage>
        <taxon>Eukaryota</taxon>
        <taxon>Haptista</taxon>
        <taxon>Haptophyta</taxon>
        <taxon>Prymnesiophyceae</taxon>
        <taxon>Prymnesiales</taxon>
        <taxon>Prymnesiaceae</taxon>
        <taxon>Haptolina</taxon>
    </lineage>
</organism>
<sequence length="255" mass="28103">MYKSCAFVGSGHDLRCGRPKGSEIDAHDAVFRANAAQAMAARRDHQADASIARGTQVDSSSHSIGAVQAGGRTDFRVNCLFNSTLIAAPTARTREICVISHGWWTRRAGREQWNNRGRPCCERELYSNYSLPNLERNAVHLHAQFRWMRRGPLSGVRAIDDMLLGSGGNALQSAVSLCRAVSVYGAGLLSESPTADKLYAHAYDTFVGGCLVSTAGFGFARWDNYKQYLLWLSSRIEAELLLHIFHALGVITWIQ</sequence>
<keyword evidence="10" id="KW-0325">Glycoprotein</keyword>
<dbReference type="InterPro" id="IPR001675">
    <property type="entry name" value="Glyco_trans_29"/>
</dbReference>
<proteinExistence type="inferred from homology"/>
<keyword evidence="6" id="KW-0735">Signal-anchor</keyword>
<keyword evidence="3" id="KW-0328">Glycosyltransferase</keyword>
<keyword evidence="5" id="KW-0812">Transmembrane</keyword>
<dbReference type="Gene3D" id="3.90.1480.20">
    <property type="entry name" value="Glycosyl transferase family 29"/>
    <property type="match status" value="1"/>
</dbReference>
<comment type="subcellular location">
    <subcellularLocation>
        <location evidence="1">Golgi apparatus membrane</location>
        <topology evidence="1">Single-pass type II membrane protein</topology>
    </subcellularLocation>
</comment>
<evidence type="ECO:0000256" key="7">
    <source>
        <dbReference type="ARBA" id="ARBA00022989"/>
    </source>
</evidence>
<reference evidence="11" key="1">
    <citation type="submission" date="2021-01" db="EMBL/GenBank/DDBJ databases">
        <authorList>
            <person name="Corre E."/>
            <person name="Pelletier E."/>
            <person name="Niang G."/>
            <person name="Scheremetjew M."/>
            <person name="Finn R."/>
            <person name="Kale V."/>
            <person name="Holt S."/>
            <person name="Cochrane G."/>
            <person name="Meng A."/>
            <person name="Brown T."/>
            <person name="Cohen L."/>
        </authorList>
    </citation>
    <scope>NUCLEOTIDE SEQUENCE</scope>
    <source>
        <strain evidence="11">CCMP281</strain>
    </source>
</reference>
<dbReference type="GO" id="GO:0000139">
    <property type="term" value="C:Golgi membrane"/>
    <property type="evidence" value="ECO:0007669"/>
    <property type="project" value="UniProtKB-SubCell"/>
</dbReference>
<evidence type="ECO:0000256" key="4">
    <source>
        <dbReference type="ARBA" id="ARBA00022679"/>
    </source>
</evidence>
<evidence type="ECO:0000256" key="10">
    <source>
        <dbReference type="ARBA" id="ARBA00023180"/>
    </source>
</evidence>
<dbReference type="InterPro" id="IPR038578">
    <property type="entry name" value="GT29-like_sf"/>
</dbReference>
<dbReference type="EMBL" id="HBHX01016699">
    <property type="protein sequence ID" value="CAE0108690.1"/>
    <property type="molecule type" value="Transcribed_RNA"/>
</dbReference>
<dbReference type="Pfam" id="PF00777">
    <property type="entry name" value="Glyco_transf_29"/>
    <property type="match status" value="1"/>
</dbReference>
<comment type="similarity">
    <text evidence="2">Belongs to the glycosyltransferase 29 family.</text>
</comment>
<evidence type="ECO:0000256" key="6">
    <source>
        <dbReference type="ARBA" id="ARBA00022968"/>
    </source>
</evidence>
<evidence type="ECO:0000256" key="1">
    <source>
        <dbReference type="ARBA" id="ARBA00004323"/>
    </source>
</evidence>
<evidence type="ECO:0000313" key="11">
    <source>
        <dbReference type="EMBL" id="CAE0108690.1"/>
    </source>
</evidence>
<evidence type="ECO:0000256" key="9">
    <source>
        <dbReference type="ARBA" id="ARBA00023136"/>
    </source>
</evidence>
<evidence type="ECO:0000256" key="5">
    <source>
        <dbReference type="ARBA" id="ARBA00022692"/>
    </source>
</evidence>
<keyword evidence="8" id="KW-0333">Golgi apparatus</keyword>
<dbReference type="AlphaFoldDB" id="A0A7S3ANG9"/>
<evidence type="ECO:0000256" key="2">
    <source>
        <dbReference type="ARBA" id="ARBA00006003"/>
    </source>
</evidence>
<gene>
    <name evidence="11" type="ORF">HERI1096_LOCUS9350</name>
</gene>
<name>A0A7S3ANG9_9EUKA</name>
<keyword evidence="9" id="KW-0472">Membrane</keyword>
<evidence type="ECO:0000256" key="3">
    <source>
        <dbReference type="ARBA" id="ARBA00022676"/>
    </source>
</evidence>
<dbReference type="GO" id="GO:0008373">
    <property type="term" value="F:sialyltransferase activity"/>
    <property type="evidence" value="ECO:0007669"/>
    <property type="project" value="InterPro"/>
</dbReference>
<keyword evidence="7" id="KW-1133">Transmembrane helix</keyword>